<gene>
    <name evidence="3" type="ORF">P7K49_014550</name>
</gene>
<dbReference type="EMBL" id="JASSZA010000006">
    <property type="protein sequence ID" value="KAK2109385.1"/>
    <property type="molecule type" value="Genomic_DNA"/>
</dbReference>
<comment type="caution">
    <text evidence="3">The sequence shown here is derived from an EMBL/GenBank/DDBJ whole genome shotgun (WGS) entry which is preliminary data.</text>
</comment>
<organism evidence="3 4">
    <name type="scientific">Saguinus oedipus</name>
    <name type="common">Cotton-top tamarin</name>
    <name type="synonym">Oedipomidas oedipus</name>
    <dbReference type="NCBI Taxonomy" id="9490"/>
    <lineage>
        <taxon>Eukaryota</taxon>
        <taxon>Metazoa</taxon>
        <taxon>Chordata</taxon>
        <taxon>Craniata</taxon>
        <taxon>Vertebrata</taxon>
        <taxon>Euteleostomi</taxon>
        <taxon>Mammalia</taxon>
        <taxon>Eutheria</taxon>
        <taxon>Euarchontoglires</taxon>
        <taxon>Primates</taxon>
        <taxon>Haplorrhini</taxon>
        <taxon>Platyrrhini</taxon>
        <taxon>Cebidae</taxon>
        <taxon>Callitrichinae</taxon>
        <taxon>Saguinus</taxon>
    </lineage>
</organism>
<dbReference type="InterPro" id="IPR006671">
    <property type="entry name" value="Cyclin_N"/>
</dbReference>
<sequence length="547" mass="62266">MQWLLQLQNNLYFSQFTFNLVLPIFSTLLILAKVKEKYLHCATIVSLRLAAKLNEENEAIPQVNHFINLYGSDYSMGELLSMELAILDTLHWDLYIGTPLNFLTVFHALVVLSLSHVLELLPQRNPSLHVVSLTRQLRHCMVGHPLLQFKGSTLALVIITLELERIMPDWCAPISSLLKKAQKKRGEKEETEYEYSGSEEEGDSHGEEKEPSSIMNLQQQQQQDPKAHIKYLLHQWQWHIEEQKEEWRPVKEQQWQEGEQQKLLEKEQQWLEDMQALQWEEEWQQAECEQKYKRKQLEEQQQSEHLQRQLQQEHAYLKSLQQQLLTSETATADPAWGQEAPVPIYYSSYAEAQEGPHKSLVAHRVPLKPYPALVPRFQSLQDQPTKNLAPFPASHDPDPDIPAPTTMPSARGAVICQNSDHTSKGLVSAQNPQPGYAQIIRPHPRSLRKLHLSPLPLTPVRLEAPSRPTQSIPDLTATPPGKSICKSRQSWAPPSLKGPLLNPLAHPTPLVTLTSGGVTLAENTQTASSQPLMGTSPRLAHWSGNLW</sequence>
<feature type="region of interest" description="Disordered" evidence="1">
    <location>
        <begin position="459"/>
        <end position="491"/>
    </location>
</feature>
<reference evidence="3 4" key="1">
    <citation type="submission" date="2023-05" db="EMBL/GenBank/DDBJ databases">
        <title>B98-5 Cell Line De Novo Hybrid Assembly: An Optical Mapping Approach.</title>
        <authorList>
            <person name="Kananen K."/>
            <person name="Auerbach J.A."/>
            <person name="Kautto E."/>
            <person name="Blachly J.S."/>
        </authorList>
    </citation>
    <scope>NUCLEOTIDE SEQUENCE [LARGE SCALE GENOMIC DNA]</scope>
    <source>
        <strain evidence="3">B95-8</strain>
        <tissue evidence="3">Cell line</tissue>
    </source>
</reference>
<evidence type="ECO:0000256" key="1">
    <source>
        <dbReference type="SAM" id="MobiDB-lite"/>
    </source>
</evidence>
<dbReference type="Gene3D" id="1.10.472.10">
    <property type="entry name" value="Cyclin-like"/>
    <property type="match status" value="1"/>
</dbReference>
<feature type="region of interest" description="Disordered" evidence="1">
    <location>
        <begin position="188"/>
        <end position="221"/>
    </location>
</feature>
<protein>
    <recommendedName>
        <fullName evidence="2">Cyclin N-terminal domain-containing protein</fullName>
    </recommendedName>
</protein>
<proteinExistence type="predicted"/>
<accession>A0ABQ9VJ35</accession>
<dbReference type="PANTHER" id="PTHR10177">
    <property type="entry name" value="CYCLINS"/>
    <property type="match status" value="1"/>
</dbReference>
<feature type="domain" description="Cyclin N-terminal" evidence="2">
    <location>
        <begin position="2"/>
        <end position="94"/>
    </location>
</feature>
<name>A0ABQ9VJ35_SAGOE</name>
<evidence type="ECO:0000259" key="2">
    <source>
        <dbReference type="Pfam" id="PF00134"/>
    </source>
</evidence>
<evidence type="ECO:0000313" key="3">
    <source>
        <dbReference type="EMBL" id="KAK2109385.1"/>
    </source>
</evidence>
<keyword evidence="4" id="KW-1185">Reference proteome</keyword>
<dbReference type="InterPro" id="IPR036915">
    <property type="entry name" value="Cyclin-like_sf"/>
</dbReference>
<dbReference type="SUPFAM" id="SSF47954">
    <property type="entry name" value="Cyclin-like"/>
    <property type="match status" value="1"/>
</dbReference>
<dbReference type="Pfam" id="PF00134">
    <property type="entry name" value="Cyclin_N"/>
    <property type="match status" value="1"/>
</dbReference>
<dbReference type="Proteomes" id="UP001266305">
    <property type="component" value="Unassembled WGS sequence"/>
</dbReference>
<evidence type="ECO:0000313" key="4">
    <source>
        <dbReference type="Proteomes" id="UP001266305"/>
    </source>
</evidence>
<feature type="compositionally biased region" description="Acidic residues" evidence="1">
    <location>
        <begin position="189"/>
        <end position="202"/>
    </location>
</feature>
<dbReference type="InterPro" id="IPR039361">
    <property type="entry name" value="Cyclin"/>
</dbReference>